<dbReference type="eggNOG" id="KOG0516">
    <property type="taxonomic scope" value="Eukaryota"/>
</dbReference>
<evidence type="ECO:0000256" key="4">
    <source>
        <dbReference type="ARBA" id="ARBA00023136"/>
    </source>
</evidence>
<evidence type="ECO:0000313" key="7">
    <source>
        <dbReference type="EMBL" id="KDR09333.1"/>
    </source>
</evidence>
<dbReference type="Pfam" id="PF00435">
    <property type="entry name" value="Spectrin"/>
    <property type="match status" value="2"/>
</dbReference>
<keyword evidence="6" id="KW-0175">Coiled coil</keyword>
<evidence type="ECO:0000256" key="3">
    <source>
        <dbReference type="ARBA" id="ARBA00022737"/>
    </source>
</evidence>
<dbReference type="InterPro" id="IPR018159">
    <property type="entry name" value="Spectrin/alpha-actinin"/>
</dbReference>
<evidence type="ECO:0000256" key="2">
    <source>
        <dbReference type="ARBA" id="ARBA00022553"/>
    </source>
</evidence>
<evidence type="ECO:0000256" key="6">
    <source>
        <dbReference type="SAM" id="Coils"/>
    </source>
</evidence>
<dbReference type="AlphaFoldDB" id="A0A067QX82"/>
<feature type="coiled-coil region" evidence="6">
    <location>
        <begin position="121"/>
        <end position="152"/>
    </location>
</feature>
<dbReference type="PANTHER" id="PTHR14514">
    <property type="entry name" value="PKA ANCHORING PROTEIN"/>
    <property type="match status" value="1"/>
</dbReference>
<keyword evidence="4" id="KW-0472">Membrane</keyword>
<dbReference type="Proteomes" id="UP000027135">
    <property type="component" value="Unassembled WGS sequence"/>
</dbReference>
<dbReference type="GO" id="GO:0031965">
    <property type="term" value="C:nuclear membrane"/>
    <property type="evidence" value="ECO:0007669"/>
    <property type="project" value="UniProtKB-SubCell"/>
</dbReference>
<protein>
    <submittedName>
        <fullName evidence="7">Nesprin-1</fullName>
    </submittedName>
</protein>
<dbReference type="InParanoid" id="A0A067QX82"/>
<proteinExistence type="predicted"/>
<comment type="subcellular location">
    <subcellularLocation>
        <location evidence="1">Nucleus membrane</location>
    </subcellularLocation>
</comment>
<name>A0A067QX82_ZOONE</name>
<dbReference type="InterPro" id="IPR002017">
    <property type="entry name" value="Spectrin_repeat"/>
</dbReference>
<dbReference type="PANTHER" id="PTHR14514:SF7">
    <property type="entry name" value="KASH DOMAIN-CONTAINING PROTEIN"/>
    <property type="match status" value="1"/>
</dbReference>
<evidence type="ECO:0000256" key="5">
    <source>
        <dbReference type="ARBA" id="ARBA00023242"/>
    </source>
</evidence>
<gene>
    <name evidence="7" type="ORF">L798_01017</name>
</gene>
<dbReference type="GO" id="GO:0005737">
    <property type="term" value="C:cytoplasm"/>
    <property type="evidence" value="ECO:0007669"/>
    <property type="project" value="UniProtKB-ARBA"/>
</dbReference>
<evidence type="ECO:0000313" key="8">
    <source>
        <dbReference type="Proteomes" id="UP000027135"/>
    </source>
</evidence>
<dbReference type="CDD" id="cd00176">
    <property type="entry name" value="SPEC"/>
    <property type="match status" value="1"/>
</dbReference>
<evidence type="ECO:0000256" key="1">
    <source>
        <dbReference type="ARBA" id="ARBA00004126"/>
    </source>
</evidence>
<keyword evidence="8" id="KW-1185">Reference proteome</keyword>
<keyword evidence="3" id="KW-0677">Repeat</keyword>
<dbReference type="SUPFAM" id="SSF46966">
    <property type="entry name" value="Spectrin repeat"/>
    <property type="match status" value="1"/>
</dbReference>
<sequence>MQTELEPSEQQQLENGLKSLASEQSELCSKLRSEIDHVGAGVEARKKFEADMEAVHAWLKAKNSEAKKYAGYLPLKAVAVEKEIQQYKGFENDIKDFNGSKLSEIQKQSNALLKECSEPDKKRLQNIIQAAIDEYEALKKLADNKLASLIDLLQGRKQFEADIDRCQQWLNEAEVATSAEIRAPNVGLLEEQLSKYDKLNDEAGKIGDQIELIIQQGKAILPTVSAADKMTLSEQLNGMKDKHGRISTVIRDRSDGLKGQIENCKEAAAKVEECVNFMSDIQKELKELNRPVGSKVEDVQGMLASYEVCKTFIFSC</sequence>
<keyword evidence="5" id="KW-0539">Nucleus</keyword>
<organism evidence="7 8">
    <name type="scientific">Zootermopsis nevadensis</name>
    <name type="common">Dampwood termite</name>
    <dbReference type="NCBI Taxonomy" id="136037"/>
    <lineage>
        <taxon>Eukaryota</taxon>
        <taxon>Metazoa</taxon>
        <taxon>Ecdysozoa</taxon>
        <taxon>Arthropoda</taxon>
        <taxon>Hexapoda</taxon>
        <taxon>Insecta</taxon>
        <taxon>Pterygota</taxon>
        <taxon>Neoptera</taxon>
        <taxon>Polyneoptera</taxon>
        <taxon>Dictyoptera</taxon>
        <taxon>Blattodea</taxon>
        <taxon>Blattoidea</taxon>
        <taxon>Termitoidae</taxon>
        <taxon>Termopsidae</taxon>
        <taxon>Zootermopsis</taxon>
    </lineage>
</organism>
<keyword evidence="2" id="KW-0597">Phosphoprotein</keyword>
<dbReference type="SMART" id="SM00150">
    <property type="entry name" value="SPEC"/>
    <property type="match status" value="2"/>
</dbReference>
<dbReference type="EMBL" id="KK853251">
    <property type="protein sequence ID" value="KDR09333.1"/>
    <property type="molecule type" value="Genomic_DNA"/>
</dbReference>
<reference evidence="7 8" key="1">
    <citation type="journal article" date="2014" name="Nat. Commun.">
        <title>Molecular traces of alternative social organization in a termite genome.</title>
        <authorList>
            <person name="Terrapon N."/>
            <person name="Li C."/>
            <person name="Robertson H.M."/>
            <person name="Ji L."/>
            <person name="Meng X."/>
            <person name="Booth W."/>
            <person name="Chen Z."/>
            <person name="Childers C.P."/>
            <person name="Glastad K.M."/>
            <person name="Gokhale K."/>
            <person name="Gowin J."/>
            <person name="Gronenberg W."/>
            <person name="Hermansen R.A."/>
            <person name="Hu H."/>
            <person name="Hunt B.G."/>
            <person name="Huylmans A.K."/>
            <person name="Khalil S.M."/>
            <person name="Mitchell R.D."/>
            <person name="Munoz-Torres M.C."/>
            <person name="Mustard J.A."/>
            <person name="Pan H."/>
            <person name="Reese J.T."/>
            <person name="Scharf M.E."/>
            <person name="Sun F."/>
            <person name="Vogel H."/>
            <person name="Xiao J."/>
            <person name="Yang W."/>
            <person name="Yang Z."/>
            <person name="Yang Z."/>
            <person name="Zhou J."/>
            <person name="Zhu J."/>
            <person name="Brent C.S."/>
            <person name="Elsik C.G."/>
            <person name="Goodisman M.A."/>
            <person name="Liberles D.A."/>
            <person name="Roe R.M."/>
            <person name="Vargo E.L."/>
            <person name="Vilcinskas A."/>
            <person name="Wang J."/>
            <person name="Bornberg-Bauer E."/>
            <person name="Korb J."/>
            <person name="Zhang G."/>
            <person name="Liebig J."/>
        </authorList>
    </citation>
    <scope>NUCLEOTIDE SEQUENCE [LARGE SCALE GENOMIC DNA]</scope>
    <source>
        <tissue evidence="7">Whole organism</tissue>
    </source>
</reference>
<dbReference type="STRING" id="136037.A0A067QX82"/>
<dbReference type="OMA" id="KECSEPD"/>
<accession>A0A067QX82</accession>
<dbReference type="Gene3D" id="1.20.58.60">
    <property type="match status" value="1"/>
</dbReference>